<dbReference type="PANTHER" id="PTHR43453">
    <property type="entry name" value="RRNA METHYLASE-LIKE"/>
    <property type="match status" value="1"/>
</dbReference>
<evidence type="ECO:0000256" key="6">
    <source>
        <dbReference type="ARBA" id="ARBA00022884"/>
    </source>
</evidence>
<keyword evidence="3 7" id="KW-0808">Transferase</keyword>
<dbReference type="GO" id="GO:0141100">
    <property type="term" value="F:tRNA (guanine(18)-2'-O)-methyltransferase activity"/>
    <property type="evidence" value="ECO:0007669"/>
    <property type="project" value="UniProtKB-UniRule"/>
</dbReference>
<comment type="function">
    <text evidence="7">Catalyzes the 2'-O methylation of guanosine at position 18 in tRNA.</text>
</comment>
<proteinExistence type="inferred from homology"/>
<dbReference type="CDD" id="cd18092">
    <property type="entry name" value="SpoU-like_TrmH"/>
    <property type="match status" value="1"/>
</dbReference>
<evidence type="ECO:0000256" key="4">
    <source>
        <dbReference type="ARBA" id="ARBA00022691"/>
    </source>
</evidence>
<dbReference type="Gene3D" id="3.40.1280.10">
    <property type="match status" value="1"/>
</dbReference>
<evidence type="ECO:0000256" key="7">
    <source>
        <dbReference type="HAMAP-Rule" id="MF_02060"/>
    </source>
</evidence>
<dbReference type="Pfam" id="PF12105">
    <property type="entry name" value="SpoU_methylas_C"/>
    <property type="match status" value="1"/>
</dbReference>
<evidence type="ECO:0000313" key="10">
    <source>
        <dbReference type="EMBL" id="TNJ40460.1"/>
    </source>
</evidence>
<evidence type="ECO:0000313" key="11">
    <source>
        <dbReference type="Proteomes" id="UP000308271"/>
    </source>
</evidence>
<dbReference type="InterPro" id="IPR029028">
    <property type="entry name" value="Alpha/beta_knot_MTases"/>
</dbReference>
<evidence type="ECO:0000259" key="9">
    <source>
        <dbReference type="Pfam" id="PF12105"/>
    </source>
</evidence>
<protein>
    <recommendedName>
        <fullName evidence="7">tRNA (guanosine(18)-2'-O)-methyltransferase</fullName>
        <ecNumber evidence="7">2.1.1.34</ecNumber>
    </recommendedName>
    <alternativeName>
        <fullName evidence="7">tRNA [Gm18] methyltransferase</fullName>
    </alternativeName>
</protein>
<dbReference type="HAMAP" id="MF_02060">
    <property type="entry name" value="tRNA_methyltr_TrmH"/>
    <property type="match status" value="1"/>
</dbReference>
<evidence type="ECO:0000256" key="3">
    <source>
        <dbReference type="ARBA" id="ARBA00022679"/>
    </source>
</evidence>
<gene>
    <name evidence="7 10" type="primary">trmH</name>
    <name evidence="10" type="ORF">FGF66_01105</name>
</gene>
<keyword evidence="6 7" id="KW-0694">RNA-binding</keyword>
<name>A0A5C4SA85_CHLTI</name>
<dbReference type="AlphaFoldDB" id="A0A5C4SA85"/>
<evidence type="ECO:0000256" key="5">
    <source>
        <dbReference type="ARBA" id="ARBA00022694"/>
    </source>
</evidence>
<dbReference type="EC" id="2.1.1.34" evidence="7"/>
<keyword evidence="1 7" id="KW-0820">tRNA-binding</keyword>
<organism evidence="10 11">
    <name type="scientific">Chlorobaculum thiosulfatiphilum</name>
    <name type="common">Chlorobium limicola f.sp. thiosulfatophilum</name>
    <dbReference type="NCBI Taxonomy" id="115852"/>
    <lineage>
        <taxon>Bacteria</taxon>
        <taxon>Pseudomonadati</taxon>
        <taxon>Chlorobiota</taxon>
        <taxon>Chlorobiia</taxon>
        <taxon>Chlorobiales</taxon>
        <taxon>Chlorobiaceae</taxon>
        <taxon>Chlorobaculum</taxon>
    </lineage>
</organism>
<dbReference type="EMBL" id="VDCH01000001">
    <property type="protein sequence ID" value="TNJ40460.1"/>
    <property type="molecule type" value="Genomic_DNA"/>
</dbReference>
<dbReference type="GO" id="GO:0000049">
    <property type="term" value="F:tRNA binding"/>
    <property type="evidence" value="ECO:0007669"/>
    <property type="project" value="UniProtKB-UniRule"/>
</dbReference>
<dbReference type="Pfam" id="PF00588">
    <property type="entry name" value="SpoU_methylase"/>
    <property type="match status" value="1"/>
</dbReference>
<feature type="binding site" evidence="7">
    <location>
        <position position="150"/>
    </location>
    <ligand>
        <name>S-adenosyl-L-methionine</name>
        <dbReference type="ChEBI" id="CHEBI:59789"/>
    </ligand>
</feature>
<sequence>MKLHQPNHAPLVSPERFRKIRELLEKRQTDLTLVMDNVNKAHNLAAIIRSCDAVGIHRVHAISYRSSIRTRQNTAAGASRWLKVGLSESIAPVGEKLRAAGMQILVAHHCPEAVDFRSIDYTRPTAIVMGEELTGPSREALDLGDNFIYIPMAGMVESLNVSVAAALILFEAQRQRQAAGLYDTRHFSDAEFERLLFEYTYPRLAAVLRERGKPYPKLDENGAFENDGITE</sequence>
<dbReference type="InterPro" id="IPR029026">
    <property type="entry name" value="tRNA_m1G_MTases_N"/>
</dbReference>
<comment type="similarity">
    <text evidence="7">Belongs to the class IV-like SAM-binding methyltransferase superfamily. RNA methyltransferase TrmH family.</text>
</comment>
<dbReference type="Proteomes" id="UP000308271">
    <property type="component" value="Unassembled WGS sequence"/>
</dbReference>
<dbReference type="PANTHER" id="PTHR43453:SF1">
    <property type="entry name" value="TRNA_RRNA METHYLTRANSFERASE SPOU TYPE DOMAIN-CONTAINING PROTEIN"/>
    <property type="match status" value="1"/>
</dbReference>
<dbReference type="InterPro" id="IPR033671">
    <property type="entry name" value="TrmH"/>
</dbReference>
<dbReference type="SUPFAM" id="SSF75217">
    <property type="entry name" value="alpha/beta knot"/>
    <property type="match status" value="1"/>
</dbReference>
<keyword evidence="11" id="KW-1185">Reference proteome</keyword>
<comment type="catalytic activity">
    <reaction evidence="7">
        <text>guanosine(18) in tRNA + S-adenosyl-L-methionine = 2'-O-methylguanosine(18) in tRNA + S-adenosyl-L-homocysteine + H(+)</text>
        <dbReference type="Rhea" id="RHEA:20077"/>
        <dbReference type="Rhea" id="RHEA-COMP:10190"/>
        <dbReference type="Rhea" id="RHEA-COMP:10192"/>
        <dbReference type="ChEBI" id="CHEBI:15378"/>
        <dbReference type="ChEBI" id="CHEBI:57856"/>
        <dbReference type="ChEBI" id="CHEBI:59789"/>
        <dbReference type="ChEBI" id="CHEBI:74269"/>
        <dbReference type="ChEBI" id="CHEBI:74445"/>
        <dbReference type="EC" id="2.1.1.34"/>
    </reaction>
</comment>
<dbReference type="OrthoDB" id="9794400at2"/>
<evidence type="ECO:0000259" key="8">
    <source>
        <dbReference type="Pfam" id="PF00588"/>
    </source>
</evidence>
<keyword evidence="4 7" id="KW-0949">S-adenosyl-L-methionine</keyword>
<feature type="domain" description="RNA methyltransferase SpoU/TrmH type C-terminal" evidence="9">
    <location>
        <begin position="174"/>
        <end position="225"/>
    </location>
</feature>
<dbReference type="NCBIfam" id="NF008295">
    <property type="entry name" value="PRK11081.1"/>
    <property type="match status" value="1"/>
</dbReference>
<dbReference type="GO" id="GO:0002938">
    <property type="term" value="P:tRNA guanine ribose methylation"/>
    <property type="evidence" value="ECO:0007669"/>
    <property type="project" value="UniProtKB-UniRule"/>
</dbReference>
<accession>A0A5C4SA85</accession>
<keyword evidence="5 7" id="KW-0819">tRNA processing</keyword>
<feature type="binding site" evidence="7">
    <location>
        <position position="159"/>
    </location>
    <ligand>
        <name>S-adenosyl-L-methionine</name>
        <dbReference type="ChEBI" id="CHEBI:59789"/>
    </ligand>
</feature>
<comment type="caution">
    <text evidence="10">The sequence shown here is derived from an EMBL/GenBank/DDBJ whole genome shotgun (WGS) entry which is preliminary data.</text>
</comment>
<evidence type="ECO:0000256" key="2">
    <source>
        <dbReference type="ARBA" id="ARBA00022603"/>
    </source>
</evidence>
<dbReference type="InterPro" id="IPR001537">
    <property type="entry name" value="SpoU_MeTrfase"/>
</dbReference>
<evidence type="ECO:0000256" key="1">
    <source>
        <dbReference type="ARBA" id="ARBA00022555"/>
    </source>
</evidence>
<comment type="caution">
    <text evidence="7">Lacks conserved residue(s) required for the propagation of feature annotation.</text>
</comment>
<keyword evidence="2 7" id="KW-0489">Methyltransferase</keyword>
<dbReference type="InterPro" id="IPR022724">
    <property type="entry name" value="rRNA_MeTrfase_SpoU_C"/>
</dbReference>
<feature type="domain" description="tRNA/rRNA methyltransferase SpoU type" evidence="8">
    <location>
        <begin position="31"/>
        <end position="170"/>
    </location>
</feature>
<reference evidence="10 11" key="1">
    <citation type="submission" date="2019-05" db="EMBL/GenBank/DDBJ databases">
        <title>Draft Whole-Genome sequence of the green sulfur bacterium Chlorobaculum thiosulfatiphilum DSM 249.</title>
        <authorList>
            <person name="Meyer T.E."/>
            <person name="Kyndt J.A."/>
        </authorList>
    </citation>
    <scope>NUCLEOTIDE SEQUENCE [LARGE SCALE GENOMIC DNA]</scope>
    <source>
        <strain evidence="10 11">DSM 249</strain>
    </source>
</reference>